<sequence>MKVKFLGAAMSVTGTCHLITTDQYKILLDCGQFQGSKALEELNAMDFGFQPSEIDFMILSHSHIDHSGRIPLLTKRGYSGKIYCTDATADLVEIMLKDSGYIHEKEAEWTNRKAERSGKPFVEPLYTFQDAADAAKNLEPVLYGQLYEINPDIQVRFRDAGHILGSSIVELWIREGEHVTKLVFSGDLGVKNRPILRDPETIEEADFLIMEATYGDRVHESSGESLEKFFEIILNTTRRGGSVIIPSFAVGRTQELIYQLNIFYEEHQEFKHELDKLMVYVDSPLATSATEIFRRNAQVFDDETREYILKGDNPLDFKNLVFTRTSDESRQLNFNPDPKIIISASGMCDAGRIKHHLKHNLWNPKNSIVFVGYQAEGTLGRSIVNGDKDVTIFGEKIHINAEIHNLEGFSGHADRDGLLEWLSGFVKPPKRVFLVHGEEMSKKNFAYTVKQTLGFDCTAIEDVSEYDLELDTVLSVEDTRNLIATEDQLDKVKSQLSKLRDELETILYNTHLAVDQNTTQERINEISNSLIELEKNSIKLGTTIATKEA</sequence>
<keyword evidence="2" id="KW-1185">Reference proteome</keyword>
<reference evidence="1" key="1">
    <citation type="submission" date="2019-08" db="EMBL/GenBank/DDBJ databases">
        <title>Genome sequence of Clostridiales bacterium MT110.</title>
        <authorList>
            <person name="Cao J."/>
        </authorList>
    </citation>
    <scope>NUCLEOTIDE SEQUENCE</scope>
    <source>
        <strain evidence="1">MT110</strain>
    </source>
</reference>
<organism evidence="1 2">
    <name type="scientific">Anoxybacterium hadale</name>
    <dbReference type="NCBI Taxonomy" id="3408580"/>
    <lineage>
        <taxon>Bacteria</taxon>
        <taxon>Bacillati</taxon>
        <taxon>Bacillota</taxon>
        <taxon>Clostridia</taxon>
        <taxon>Peptostreptococcales</taxon>
        <taxon>Anaerovoracaceae</taxon>
        <taxon>Anoxybacterium</taxon>
    </lineage>
</organism>
<name>A0ACD1AB61_9FIRM</name>
<proteinExistence type="predicted"/>
<accession>A0ACD1AB61</accession>
<protein>
    <submittedName>
        <fullName evidence="1">MBL fold metallo-hydrolase</fullName>
    </submittedName>
</protein>
<dbReference type="Proteomes" id="UP000594014">
    <property type="component" value="Chromosome"/>
</dbReference>
<gene>
    <name evidence="1" type="ORF">FRZ06_09820</name>
</gene>
<dbReference type="EMBL" id="CP042469">
    <property type="protein sequence ID" value="QOX63627.1"/>
    <property type="molecule type" value="Genomic_DNA"/>
</dbReference>
<evidence type="ECO:0000313" key="1">
    <source>
        <dbReference type="EMBL" id="QOX63627.1"/>
    </source>
</evidence>
<evidence type="ECO:0000313" key="2">
    <source>
        <dbReference type="Proteomes" id="UP000594014"/>
    </source>
</evidence>